<dbReference type="InParanoid" id="A0A1X2H5N0"/>
<organism evidence="2 3">
    <name type="scientific">Syncephalastrum racemosum</name>
    <name type="common">Filamentous fungus</name>
    <dbReference type="NCBI Taxonomy" id="13706"/>
    <lineage>
        <taxon>Eukaryota</taxon>
        <taxon>Fungi</taxon>
        <taxon>Fungi incertae sedis</taxon>
        <taxon>Mucoromycota</taxon>
        <taxon>Mucoromycotina</taxon>
        <taxon>Mucoromycetes</taxon>
        <taxon>Mucorales</taxon>
        <taxon>Syncephalastraceae</taxon>
        <taxon>Syncephalastrum</taxon>
    </lineage>
</organism>
<evidence type="ECO:0000313" key="3">
    <source>
        <dbReference type="Proteomes" id="UP000242180"/>
    </source>
</evidence>
<name>A0A1X2H5N0_SYNRA</name>
<feature type="region of interest" description="Disordered" evidence="1">
    <location>
        <begin position="279"/>
        <end position="455"/>
    </location>
</feature>
<feature type="compositionally biased region" description="Low complexity" evidence="1">
    <location>
        <begin position="354"/>
        <end position="381"/>
    </location>
</feature>
<feature type="compositionally biased region" description="Basic and acidic residues" evidence="1">
    <location>
        <begin position="424"/>
        <end position="444"/>
    </location>
</feature>
<reference evidence="2 3" key="1">
    <citation type="submission" date="2016-07" db="EMBL/GenBank/DDBJ databases">
        <title>Pervasive Adenine N6-methylation of Active Genes in Fungi.</title>
        <authorList>
            <consortium name="DOE Joint Genome Institute"/>
            <person name="Mondo S.J."/>
            <person name="Dannebaum R.O."/>
            <person name="Kuo R.C."/>
            <person name="Labutti K."/>
            <person name="Haridas S."/>
            <person name="Kuo A."/>
            <person name="Salamov A."/>
            <person name="Ahrendt S.R."/>
            <person name="Lipzen A."/>
            <person name="Sullivan W."/>
            <person name="Andreopoulos W.B."/>
            <person name="Clum A."/>
            <person name="Lindquist E."/>
            <person name="Daum C."/>
            <person name="Ramamoorthy G.K."/>
            <person name="Gryganskyi A."/>
            <person name="Culley D."/>
            <person name="Magnuson J.K."/>
            <person name="James T.Y."/>
            <person name="O'Malley M.A."/>
            <person name="Stajich J.E."/>
            <person name="Spatafora J.W."/>
            <person name="Visel A."/>
            <person name="Grigoriev I.V."/>
        </authorList>
    </citation>
    <scope>NUCLEOTIDE SEQUENCE [LARGE SCALE GENOMIC DNA]</scope>
    <source>
        <strain evidence="2 3">NRRL 2496</strain>
    </source>
</reference>
<dbReference type="Proteomes" id="UP000242180">
    <property type="component" value="Unassembled WGS sequence"/>
</dbReference>
<proteinExistence type="predicted"/>
<protein>
    <submittedName>
        <fullName evidence="2">Uncharacterized protein</fullName>
    </submittedName>
</protein>
<gene>
    <name evidence="2" type="ORF">BCR43DRAFT_497268</name>
</gene>
<dbReference type="EMBL" id="MCGN01000009">
    <property type="protein sequence ID" value="ORY93628.1"/>
    <property type="molecule type" value="Genomic_DNA"/>
</dbReference>
<evidence type="ECO:0000313" key="2">
    <source>
        <dbReference type="EMBL" id="ORY93628.1"/>
    </source>
</evidence>
<sequence length="455" mass="49907">MDRPAKANPSAHTRSSLNEFKSATLALDPRLWRASSTKSALDALYRYIDTLEKYDIVPIVVVCETGEDAPDEDSCNQADNQAASAFARFEQETDDDVERKEEETQEEQQPTSEASRAKTITKRLRDRRIGCVKTNTPNTKLRQLLDEGAASGLIAHNQSDLALFKNHTMLMDLEDDGSCRVQRRHASSAPPSDDDKRERPQAVVTTRLVRRARSLNCQVLSERTQASSEVYSAACTKPADGLLPATRLLKRRQAGSVADASAAAVDSLIDANKENLDPQLLDSSARPSARRPASKTTVRSLSWTVRKPAPLNESLKQNPKQYQSPSEGEKTLAEAERGEETASNSEKATEKRPASPASPASSTSPISPSPTSTASPASPASQRTPGTLIEKTPKKHDQRKTSQRPVHNENAIPEHKPSKSLKRNSVDLDGRDQMPRKRVERRLGLGDASNRHPAS</sequence>
<keyword evidence="3" id="KW-1185">Reference proteome</keyword>
<feature type="region of interest" description="Disordered" evidence="1">
    <location>
        <begin position="91"/>
        <end position="121"/>
    </location>
</feature>
<dbReference type="AlphaFoldDB" id="A0A1X2H5N0"/>
<comment type="caution">
    <text evidence="2">The sequence shown here is derived from an EMBL/GenBank/DDBJ whole genome shotgun (WGS) entry which is preliminary data.</text>
</comment>
<accession>A0A1X2H5N0</accession>
<feature type="compositionally biased region" description="Basic residues" evidence="1">
    <location>
        <begin position="393"/>
        <end position="402"/>
    </location>
</feature>
<feature type="region of interest" description="Disordered" evidence="1">
    <location>
        <begin position="181"/>
        <end position="201"/>
    </location>
</feature>
<evidence type="ECO:0000256" key="1">
    <source>
        <dbReference type="SAM" id="MobiDB-lite"/>
    </source>
</evidence>
<feature type="compositionally biased region" description="Basic and acidic residues" evidence="1">
    <location>
        <begin position="327"/>
        <end position="340"/>
    </location>
</feature>
<feature type="compositionally biased region" description="Polar residues" evidence="1">
    <location>
        <begin position="314"/>
        <end position="326"/>
    </location>
</feature>